<dbReference type="EMBL" id="JAGFBS010000009">
    <property type="protein sequence ID" value="KAG6377386.1"/>
    <property type="molecule type" value="Genomic_DNA"/>
</dbReference>
<sequence>MDTRLNLTICHPRPSSGQGSNTVVAESLVPTDLPANHVLIKVDRFGYSTNNVTYQALGEVPHFRYFDFHEAPNAPEYGVSPTTHGVTPVWGFGTVVASTLPAIHSGERVYGYFAPTCFIVLSVSPSDVNRYAFTVSRPHLPKDRRPYNQITRCSTDPLYDQSPLVEDLTMLYRPLFWTSFWCEDWLNTSQYRGGASRILISSASAKTAFCLAYLIRKRGDTLDKTSPTRQVVGLTSRKNLEFTKNLGLYDHVLEYDGLENAAVMNEPSQTWIYVDVAGNESLNSRVHSHFSDAKLSLAGTVALGLTNLSPSSKSPSAEKWTRNDFSLQSAPSTFEQFFMPEWLARRRKELSVGEITRMQKHAWSGLMQDCRTWGVVIRRVCGAQNVKRAYEEVVRFGIPPDQGLIWSMWEEDAVNARL</sequence>
<dbReference type="AlphaFoldDB" id="A0A8I3AA03"/>
<gene>
    <name evidence="1" type="ORF">JVT61DRAFT_15182</name>
</gene>
<evidence type="ECO:0000313" key="2">
    <source>
        <dbReference type="Proteomes" id="UP000683000"/>
    </source>
</evidence>
<dbReference type="OrthoDB" id="192702at2759"/>
<dbReference type="Pfam" id="PF11017">
    <property type="entry name" value="DUF2855"/>
    <property type="match status" value="1"/>
</dbReference>
<dbReference type="InterPro" id="IPR021276">
    <property type="entry name" value="DUF2855"/>
</dbReference>
<protein>
    <recommendedName>
        <fullName evidence="3">DUF2855 family protein</fullName>
    </recommendedName>
</protein>
<comment type="caution">
    <text evidence="1">The sequence shown here is derived from an EMBL/GenBank/DDBJ whole genome shotgun (WGS) entry which is preliminary data.</text>
</comment>
<evidence type="ECO:0000313" key="1">
    <source>
        <dbReference type="EMBL" id="KAG6377386.1"/>
    </source>
</evidence>
<reference evidence="1" key="1">
    <citation type="submission" date="2021-03" db="EMBL/GenBank/DDBJ databases">
        <title>Evolutionary innovations through gain and loss of genes in the ectomycorrhizal Boletales.</title>
        <authorList>
            <person name="Wu G."/>
            <person name="Miyauchi S."/>
            <person name="Morin E."/>
            <person name="Yang Z.-L."/>
            <person name="Xu J."/>
            <person name="Martin F.M."/>
        </authorList>
    </citation>
    <scope>NUCLEOTIDE SEQUENCE</scope>
    <source>
        <strain evidence="1">BR01</strain>
    </source>
</reference>
<name>A0A8I3AA03_9AGAM</name>
<dbReference type="Proteomes" id="UP000683000">
    <property type="component" value="Unassembled WGS sequence"/>
</dbReference>
<proteinExistence type="predicted"/>
<accession>A0A8I3AA03</accession>
<organism evidence="1 2">
    <name type="scientific">Boletus reticuloceps</name>
    <dbReference type="NCBI Taxonomy" id="495285"/>
    <lineage>
        <taxon>Eukaryota</taxon>
        <taxon>Fungi</taxon>
        <taxon>Dikarya</taxon>
        <taxon>Basidiomycota</taxon>
        <taxon>Agaricomycotina</taxon>
        <taxon>Agaricomycetes</taxon>
        <taxon>Agaricomycetidae</taxon>
        <taxon>Boletales</taxon>
        <taxon>Boletineae</taxon>
        <taxon>Boletaceae</taxon>
        <taxon>Boletoideae</taxon>
        <taxon>Boletus</taxon>
    </lineage>
</organism>
<evidence type="ECO:0008006" key="3">
    <source>
        <dbReference type="Google" id="ProtNLM"/>
    </source>
</evidence>
<keyword evidence="2" id="KW-1185">Reference proteome</keyword>